<protein>
    <submittedName>
        <fullName evidence="3">Uncharacterized protein</fullName>
    </submittedName>
</protein>
<dbReference type="InterPro" id="IPR021133">
    <property type="entry name" value="HEAT_type_2"/>
</dbReference>
<dbReference type="InterPro" id="IPR011989">
    <property type="entry name" value="ARM-like"/>
</dbReference>
<accession>A0A7S1FA69</accession>
<dbReference type="Pfam" id="PF13646">
    <property type="entry name" value="HEAT_2"/>
    <property type="match status" value="1"/>
</dbReference>
<dbReference type="PANTHER" id="PTHR12697:SF5">
    <property type="entry name" value="DEOXYHYPUSINE HYDROXYLASE"/>
    <property type="match status" value="1"/>
</dbReference>
<evidence type="ECO:0000256" key="2">
    <source>
        <dbReference type="PROSITE-ProRule" id="PRU00103"/>
    </source>
</evidence>
<reference evidence="3" key="1">
    <citation type="submission" date="2021-01" db="EMBL/GenBank/DDBJ databases">
        <authorList>
            <person name="Corre E."/>
            <person name="Pelletier E."/>
            <person name="Niang G."/>
            <person name="Scheremetjew M."/>
            <person name="Finn R."/>
            <person name="Kale V."/>
            <person name="Holt S."/>
            <person name="Cochrane G."/>
            <person name="Meng A."/>
            <person name="Brown T."/>
            <person name="Cohen L."/>
        </authorList>
    </citation>
    <scope>NUCLEOTIDE SEQUENCE</scope>
</reference>
<dbReference type="PROSITE" id="PS50077">
    <property type="entry name" value="HEAT_REPEAT"/>
    <property type="match status" value="1"/>
</dbReference>
<comment type="function">
    <text evidence="1">Catalyzes the hydroxylation of the N(6)-(4-aminobutyl)-L-lysine intermediate produced by deoxyhypusine synthase/DHPS on a critical lysine of the eukaryotic translation initiation factor 5A/eIF-5A. This is the second step of the post-translational modification of that lysine into an unusual amino acid residue named hypusine. Hypusination is unique to mature eIF-5A factor and is essential for its function.</text>
</comment>
<dbReference type="InterPro" id="IPR016024">
    <property type="entry name" value="ARM-type_fold"/>
</dbReference>
<name>A0A7S1FA69_NOCSC</name>
<evidence type="ECO:0000256" key="1">
    <source>
        <dbReference type="ARBA" id="ARBA00045876"/>
    </source>
</evidence>
<gene>
    <name evidence="3" type="ORF">NSCI0253_LOCUS26784</name>
</gene>
<dbReference type="AlphaFoldDB" id="A0A7S1FA69"/>
<feature type="repeat" description="HEAT" evidence="2">
    <location>
        <begin position="376"/>
        <end position="413"/>
    </location>
</feature>
<dbReference type="EMBL" id="HBFQ01037878">
    <property type="protein sequence ID" value="CAD8852434.1"/>
    <property type="molecule type" value="Transcribed_RNA"/>
</dbReference>
<proteinExistence type="predicted"/>
<dbReference type="GO" id="GO:0016491">
    <property type="term" value="F:oxidoreductase activity"/>
    <property type="evidence" value="ECO:0007669"/>
    <property type="project" value="TreeGrafter"/>
</dbReference>
<evidence type="ECO:0000313" key="3">
    <source>
        <dbReference type="EMBL" id="CAD8852434.1"/>
    </source>
</evidence>
<dbReference type="PANTHER" id="PTHR12697">
    <property type="entry name" value="PBS LYASE HEAT-LIKE PROTEIN"/>
    <property type="match status" value="1"/>
</dbReference>
<organism evidence="3">
    <name type="scientific">Noctiluca scintillans</name>
    <name type="common">Sea sparkle</name>
    <name type="synonym">Red tide dinoflagellate</name>
    <dbReference type="NCBI Taxonomy" id="2966"/>
    <lineage>
        <taxon>Eukaryota</taxon>
        <taxon>Sar</taxon>
        <taxon>Alveolata</taxon>
        <taxon>Dinophyceae</taxon>
        <taxon>Noctilucales</taxon>
        <taxon>Noctilucaceae</taxon>
        <taxon>Noctiluca</taxon>
    </lineage>
</organism>
<dbReference type="SUPFAM" id="SSF48371">
    <property type="entry name" value="ARM repeat"/>
    <property type="match status" value="1"/>
</dbReference>
<sequence>MFSECGDDVTTECGSLSGSVASSCDNLSEKTCASRRSVWQSSSFHKAYTPKGSAELKEPNLISMESVRSLPLVLKTEDSISISAVTALMDHVVWEFRVCSLHKVLLSVRKRNALCAAVRFVERKSSSATVIWEDALAKVVVSEQQVFADVASMLKGEHCTERWAALETLLKLVWKGDVHRINKSIARLQHERDMKVAVVQALTELVERSDDNSDVDHDIWDVRIVALEALAEVAERGCARAVAATVHCLQSDNWVARLTAVEVLGKITEASDLHGVFSVAACMVDDVCDVSLVAVDVFSRLVKSGDQQATALLCARLEDPLPIRKAAIEALVRVAEHGDALSTRCLTNRLKDESRDVRVASLGAVAHIAEQGDQCLIAAVIACLQDESRSVRSAAVDALSMVAERGDRNALEAVGALFVHPDSLVRETAMLALGRIAKRGDLRIISQTKTPR</sequence>
<dbReference type="Gene3D" id="1.25.10.10">
    <property type="entry name" value="Leucine-rich Repeat Variant"/>
    <property type="match status" value="2"/>
</dbReference>